<comment type="similarity">
    <text evidence="1">Belongs to the asp23 family.</text>
</comment>
<proteinExistence type="inferred from homology"/>
<dbReference type="Pfam" id="PF03780">
    <property type="entry name" value="Asp23"/>
    <property type="match status" value="1"/>
</dbReference>
<sequence length="101" mass="11110">METKKLGKVEINPSALEVIANIATTEVEGVSKLLGKKVYSRGVELEFAGSELIIDVYCNLKAGYSVTKTARKIQENIRNSIFNMTEISTKTVNVNIIGIDF</sequence>
<dbReference type="PATRIC" id="fig|1379.3.peg.1152"/>
<comment type="caution">
    <text evidence="2">The sequence shown here is derived from an EMBL/GenBank/DDBJ whole genome shotgun (WGS) entry which is preliminary data.</text>
</comment>
<evidence type="ECO:0000256" key="1">
    <source>
        <dbReference type="ARBA" id="ARBA00005721"/>
    </source>
</evidence>
<dbReference type="PANTHER" id="PTHR34297:SF1">
    <property type="entry name" value="ASP23_GLS24 FAMILY ENVELOPE STRESS RESPONSE PROTEIN"/>
    <property type="match status" value="1"/>
</dbReference>
<dbReference type="OrthoDB" id="9793465at2"/>
<gene>
    <name evidence="2" type="ORF">HMPREF3186_01172</name>
</gene>
<dbReference type="PANTHER" id="PTHR34297">
    <property type="entry name" value="HYPOTHETICAL CYTOSOLIC PROTEIN-RELATED"/>
    <property type="match status" value="1"/>
</dbReference>
<accession>A0A133ZV96</accession>
<dbReference type="InterPro" id="IPR005531">
    <property type="entry name" value="Asp23"/>
</dbReference>
<reference evidence="3" key="1">
    <citation type="submission" date="2016-01" db="EMBL/GenBank/DDBJ databases">
        <authorList>
            <person name="Mitreva M."/>
            <person name="Pepin K.H."/>
            <person name="Mihindukulasuriya K.A."/>
            <person name="Fulton R."/>
            <person name="Fronick C."/>
            <person name="O'Laughlin M."/>
            <person name="Miner T."/>
            <person name="Herter B."/>
            <person name="Rosa B.A."/>
            <person name="Cordes M."/>
            <person name="Tomlinson C."/>
            <person name="Wollam A."/>
            <person name="Palsikar V.B."/>
            <person name="Mardis E.R."/>
            <person name="Wilson R.K."/>
        </authorList>
    </citation>
    <scope>NUCLEOTIDE SEQUENCE [LARGE SCALE GENOMIC DNA]</scope>
    <source>
        <strain evidence="3">DNF01167</strain>
    </source>
</reference>
<dbReference type="STRING" id="1379.HMPREF3186_01172"/>
<dbReference type="AlphaFoldDB" id="A0A133ZV96"/>
<dbReference type="EMBL" id="LSDC01000076">
    <property type="protein sequence ID" value="KXB59354.1"/>
    <property type="molecule type" value="Genomic_DNA"/>
</dbReference>
<name>A0A133ZV96_9BACL</name>
<evidence type="ECO:0000313" key="2">
    <source>
        <dbReference type="EMBL" id="KXB59354.1"/>
    </source>
</evidence>
<protein>
    <recommendedName>
        <fullName evidence="4">Asp23/Gls24 family envelope stress response protein</fullName>
    </recommendedName>
</protein>
<organism evidence="2 3">
    <name type="scientific">Gemella haemolysans</name>
    <dbReference type="NCBI Taxonomy" id="1379"/>
    <lineage>
        <taxon>Bacteria</taxon>
        <taxon>Bacillati</taxon>
        <taxon>Bacillota</taxon>
        <taxon>Bacilli</taxon>
        <taxon>Bacillales</taxon>
        <taxon>Gemellaceae</taxon>
        <taxon>Gemella</taxon>
    </lineage>
</organism>
<dbReference type="RefSeq" id="WP_060914304.1">
    <property type="nucleotide sequence ID" value="NZ_JAGZGJ010000018.1"/>
</dbReference>
<evidence type="ECO:0000313" key="3">
    <source>
        <dbReference type="Proteomes" id="UP000070355"/>
    </source>
</evidence>
<evidence type="ECO:0008006" key="4">
    <source>
        <dbReference type="Google" id="ProtNLM"/>
    </source>
</evidence>
<dbReference type="Proteomes" id="UP000070355">
    <property type="component" value="Unassembled WGS sequence"/>
</dbReference>